<feature type="transmembrane region" description="Helical" evidence="12">
    <location>
        <begin position="504"/>
        <end position="521"/>
    </location>
</feature>
<keyword evidence="15" id="KW-1185">Reference proteome</keyword>
<reference evidence="14 15" key="1">
    <citation type="journal article" date="2024" name="BMC Genomics">
        <title>Genome assembly of redclaw crayfish (Cherax quadricarinatus) provides insights into its immune adaptation and hypoxia tolerance.</title>
        <authorList>
            <person name="Liu Z."/>
            <person name="Zheng J."/>
            <person name="Li H."/>
            <person name="Fang K."/>
            <person name="Wang S."/>
            <person name="He J."/>
            <person name="Zhou D."/>
            <person name="Weng S."/>
            <person name="Chi M."/>
            <person name="Gu Z."/>
            <person name="He J."/>
            <person name="Li F."/>
            <person name="Wang M."/>
        </authorList>
    </citation>
    <scope>NUCLEOTIDE SEQUENCE [LARGE SCALE GENOMIC DNA]</scope>
    <source>
        <strain evidence="14">ZL_2023a</strain>
    </source>
</reference>
<dbReference type="Proteomes" id="UP001445076">
    <property type="component" value="Unassembled WGS sequence"/>
</dbReference>
<dbReference type="InterPro" id="IPR007070">
    <property type="entry name" value="GPI_EtnP_transferase_1"/>
</dbReference>
<feature type="transmembrane region" description="Helical" evidence="12">
    <location>
        <begin position="646"/>
        <end position="669"/>
    </location>
</feature>
<evidence type="ECO:0000256" key="1">
    <source>
        <dbReference type="ARBA" id="ARBA00004477"/>
    </source>
</evidence>
<keyword evidence="5 12" id="KW-0337">GPI-anchor biosynthesis</keyword>
<evidence type="ECO:0000256" key="9">
    <source>
        <dbReference type="ARBA" id="ARBA00022989"/>
    </source>
</evidence>
<dbReference type="Gene3D" id="3.40.720.10">
    <property type="entry name" value="Alkaline Phosphatase, subunit A"/>
    <property type="match status" value="1"/>
</dbReference>
<dbReference type="GO" id="GO:0005789">
    <property type="term" value="C:endoplasmic reticulum membrane"/>
    <property type="evidence" value="ECO:0007669"/>
    <property type="project" value="UniProtKB-SubCell"/>
</dbReference>
<keyword evidence="6 12" id="KW-0808">Transferase</keyword>
<dbReference type="InterPro" id="IPR037671">
    <property type="entry name" value="PIGN_N"/>
</dbReference>
<evidence type="ECO:0000256" key="6">
    <source>
        <dbReference type="ARBA" id="ARBA00022679"/>
    </source>
</evidence>
<keyword evidence="8 12" id="KW-0256">Endoplasmic reticulum</keyword>
<evidence type="ECO:0000256" key="10">
    <source>
        <dbReference type="ARBA" id="ARBA00023136"/>
    </source>
</evidence>
<comment type="subcellular location">
    <subcellularLocation>
        <location evidence="1 12">Endoplasmic reticulum membrane</location>
        <topology evidence="1 12">Multi-pass membrane protein</topology>
    </subcellularLocation>
</comment>
<dbReference type="Pfam" id="PF04987">
    <property type="entry name" value="PigN"/>
    <property type="match status" value="1"/>
</dbReference>
<keyword evidence="11" id="KW-0325">Glycoprotein</keyword>
<feature type="transmembrane region" description="Helical" evidence="12">
    <location>
        <begin position="852"/>
        <end position="875"/>
    </location>
</feature>
<evidence type="ECO:0000256" key="2">
    <source>
        <dbReference type="ARBA" id="ARBA00004687"/>
    </source>
</evidence>
<evidence type="ECO:0000259" key="13">
    <source>
        <dbReference type="Pfam" id="PF04987"/>
    </source>
</evidence>
<feature type="transmembrane region" description="Helical" evidence="12">
    <location>
        <begin position="533"/>
        <end position="549"/>
    </location>
</feature>
<feature type="transmembrane region" description="Helical" evidence="12">
    <location>
        <begin position="814"/>
        <end position="832"/>
    </location>
</feature>
<feature type="domain" description="GPI ethanolamine phosphate transferase 1 C-terminal" evidence="13">
    <location>
        <begin position="453"/>
        <end position="911"/>
    </location>
</feature>
<gene>
    <name evidence="14" type="ORF">OTU49_003829</name>
</gene>
<keyword evidence="9 12" id="KW-1133">Transmembrane helix</keyword>
<dbReference type="InterPro" id="IPR017850">
    <property type="entry name" value="Alkaline_phosphatase_core_sf"/>
</dbReference>
<proteinExistence type="inferred from homology"/>
<comment type="pathway">
    <text evidence="2 12">Glycolipid biosynthesis; glycosylphosphatidylinositol-anchor biosynthesis.</text>
</comment>
<dbReference type="EC" id="2.-.-.-" evidence="12"/>
<comment type="function">
    <text evidence="12">Ethanolamine phosphate transferase involved in glycosylphosphatidylinositol-anchor biosynthesis. Transfers ethanolamine phosphate to the first alpha-1,4-linked mannose of the glycosylphosphatidylinositol precursor of GPI-anchor.</text>
</comment>
<dbReference type="Pfam" id="PF01663">
    <property type="entry name" value="Phosphodiest"/>
    <property type="match status" value="1"/>
</dbReference>
<comment type="caution">
    <text evidence="14">The sequence shown here is derived from an EMBL/GenBank/DDBJ whole genome shotgun (WGS) entry which is preliminary data.</text>
</comment>
<evidence type="ECO:0000256" key="12">
    <source>
        <dbReference type="RuleBase" id="RU367138"/>
    </source>
</evidence>
<comment type="similarity">
    <text evidence="3 12">Belongs to the PIGG/PIGN/PIGO family. PIGN subfamily.</text>
</comment>
<dbReference type="FunFam" id="3.40.720.10:FF:000015">
    <property type="entry name" value="GPI ethanolamine phosphate transferase 1"/>
    <property type="match status" value="1"/>
</dbReference>
<dbReference type="GO" id="GO:0051377">
    <property type="term" value="F:mannose-ethanolamine phosphotransferase activity"/>
    <property type="evidence" value="ECO:0007669"/>
    <property type="project" value="UniProtKB-UniRule"/>
</dbReference>
<evidence type="ECO:0000313" key="14">
    <source>
        <dbReference type="EMBL" id="KAK8738353.1"/>
    </source>
</evidence>
<feature type="transmembrane region" description="Helical" evidence="12">
    <location>
        <begin position="561"/>
        <end position="583"/>
    </location>
</feature>
<dbReference type="CDD" id="cd16020">
    <property type="entry name" value="GPI_EPT_1"/>
    <property type="match status" value="1"/>
</dbReference>
<evidence type="ECO:0000256" key="3">
    <source>
        <dbReference type="ARBA" id="ARBA00008400"/>
    </source>
</evidence>
<feature type="transmembrane region" description="Helical" evidence="12">
    <location>
        <begin position="623"/>
        <end position="640"/>
    </location>
</feature>
<keyword evidence="10 12" id="KW-0472">Membrane</keyword>
<feature type="transmembrane region" description="Helical" evidence="12">
    <location>
        <begin position="681"/>
        <end position="703"/>
    </location>
</feature>
<dbReference type="AlphaFoldDB" id="A0AAW0XG87"/>
<feature type="transmembrane region" description="Helical" evidence="12">
    <location>
        <begin position="735"/>
        <end position="753"/>
    </location>
</feature>
<feature type="transmembrane region" description="Helical" evidence="12">
    <location>
        <begin position="21"/>
        <end position="45"/>
    </location>
</feature>
<dbReference type="EMBL" id="JARKIK010000039">
    <property type="protein sequence ID" value="KAK8738353.1"/>
    <property type="molecule type" value="Genomic_DNA"/>
</dbReference>
<dbReference type="GO" id="GO:0006506">
    <property type="term" value="P:GPI anchor biosynthetic process"/>
    <property type="evidence" value="ECO:0007669"/>
    <property type="project" value="UniProtKB-KW"/>
</dbReference>
<evidence type="ECO:0000256" key="5">
    <source>
        <dbReference type="ARBA" id="ARBA00022502"/>
    </source>
</evidence>
<dbReference type="PANTHER" id="PTHR12250">
    <property type="entry name" value="PHOSPHATIDYLINOSITOL GLYCAN, CLASS N"/>
    <property type="match status" value="1"/>
</dbReference>
<organism evidence="14 15">
    <name type="scientific">Cherax quadricarinatus</name>
    <name type="common">Australian red claw crayfish</name>
    <dbReference type="NCBI Taxonomy" id="27406"/>
    <lineage>
        <taxon>Eukaryota</taxon>
        <taxon>Metazoa</taxon>
        <taxon>Ecdysozoa</taxon>
        <taxon>Arthropoda</taxon>
        <taxon>Crustacea</taxon>
        <taxon>Multicrustacea</taxon>
        <taxon>Malacostraca</taxon>
        <taxon>Eumalacostraca</taxon>
        <taxon>Eucarida</taxon>
        <taxon>Decapoda</taxon>
        <taxon>Pleocyemata</taxon>
        <taxon>Astacidea</taxon>
        <taxon>Parastacoidea</taxon>
        <taxon>Parastacidae</taxon>
        <taxon>Cherax</taxon>
    </lineage>
</organism>
<comment type="caution">
    <text evidence="12">Lacks conserved residue(s) required for the propagation of feature annotation.</text>
</comment>
<dbReference type="InterPro" id="IPR017852">
    <property type="entry name" value="GPI_EtnP_transferase_1_C"/>
</dbReference>
<dbReference type="PANTHER" id="PTHR12250:SF0">
    <property type="entry name" value="GPI ETHANOLAMINE PHOSPHATE TRANSFERASE 1"/>
    <property type="match status" value="1"/>
</dbReference>
<feature type="transmembrane region" description="Helical" evidence="12">
    <location>
        <begin position="463"/>
        <end position="484"/>
    </location>
</feature>
<evidence type="ECO:0000313" key="15">
    <source>
        <dbReference type="Proteomes" id="UP001445076"/>
    </source>
</evidence>
<protein>
    <recommendedName>
        <fullName evidence="4 12">GPI ethanolamine phosphate transferase 1</fullName>
        <ecNumber evidence="12">2.-.-.-</ecNumber>
    </recommendedName>
</protein>
<feature type="transmembrane region" description="Helical" evidence="12">
    <location>
        <begin position="887"/>
        <end position="907"/>
    </location>
</feature>
<name>A0AAW0XG87_CHEQU</name>
<keyword evidence="7 12" id="KW-0812">Transmembrane</keyword>
<evidence type="ECO:0000256" key="4">
    <source>
        <dbReference type="ARBA" id="ARBA00020831"/>
    </source>
</evidence>
<dbReference type="SUPFAM" id="SSF53649">
    <property type="entry name" value="Alkaline phosphatase-like"/>
    <property type="match status" value="1"/>
</dbReference>
<evidence type="ECO:0000256" key="8">
    <source>
        <dbReference type="ARBA" id="ARBA00022824"/>
    </source>
</evidence>
<accession>A0AAW0XG87</accession>
<evidence type="ECO:0000256" key="11">
    <source>
        <dbReference type="ARBA" id="ARBA00023180"/>
    </source>
</evidence>
<evidence type="ECO:0000256" key="7">
    <source>
        <dbReference type="ARBA" id="ARBA00022692"/>
    </source>
</evidence>
<feature type="transmembrane region" description="Helical" evidence="12">
    <location>
        <begin position="709"/>
        <end position="730"/>
    </location>
</feature>
<sequence>MWRDLRQWYIKRLVCVCGGSGKMWMFAVGFMVHLIFFMSVFDIYFRTPLSHGMTPHLHHQHPAAHRLVLIVADGLRADAFYDYTNHTTRAPFLRSVIETQGTWGVSHTRVPTESRPGHVAIIAGFYEDPSAIAKGWKENPVEFDSVFNESRHTWCWGSPDILPMFAAGAERGHIETFMYKAEEEDFASSDASKLDKWVFEHVREFFKEASEDVRLLEQIRKDRNIFFLHLLGLDTNGHAHKPHSEEYLKNIEIVDEGVEKIVKLFEDFFKDQKTAYIFTSDHGMTDWGSHGAGDPSETETPVVAWGAGLALPKDPSQFKDKMIYDARVEKWGLSHVRRHDLHQADIAPLMASIISIPIPVNNVGILHVEYLGTSDEYKSEALFANARQMLAQYQQKRAQKEEETLPIFYWPYTLLTPDRELESLATIRNHLKRGHYEDANSESLHLISMTQHGMDYYHNYDRLALSIHIALGFLGWIFLMICHLLRDHSAVLRMAGGTIEGRRVWRSSVLMAVVLLVWAITNLTKLIGQQHPWQHYLYLMTPVGLWVLVHQRCAPLRVAWLLVSSFNMVWEVAIRILFIFIGIEILVMAFFIRPMLSLGLLCIGLWPVIMYSMQGAVEHSMRLVWIGACILLASFTYMPVVGKEPYYPMVEIAGLTAFTLGGIVIYWCGGDGGLPRHIPSVVYVQGMMVVASVYLVHSTAYSITQKEGLPYINQLSAWTLLALSFILPLFGSRNVMGRLLSVTASFLCPFLLLCIRHEGFFYIALSIAMFLWLLLEFYLAGNNVQIAMLKFATWGRESSKGGERVLEWSDVRRAYFFLFFTVLAFFGTGNIASVNSFDPSFVYCFITVFSPFIMGSLLLFKIIIPFLLVTCFFHAICTLIEIPTRALFYMFLVMSDFMALHFFFLIRTEGSWLDIGTSLSHYVISMSTTLFLIVLLFIARFVTTFNIEKSAKEGDCVLPRVSIGRPHRD</sequence>
<feature type="transmembrane region" description="Helical" evidence="12">
    <location>
        <begin position="759"/>
        <end position="780"/>
    </location>
</feature>
<feature type="transmembrane region" description="Helical" evidence="12">
    <location>
        <begin position="589"/>
        <end position="611"/>
    </location>
</feature>
<dbReference type="InterPro" id="IPR002591">
    <property type="entry name" value="Phosphodiest/P_Trfase"/>
</dbReference>
<feature type="transmembrane region" description="Helical" evidence="12">
    <location>
        <begin position="919"/>
        <end position="942"/>
    </location>
</feature>